<keyword evidence="4" id="KW-0808">Transferase</keyword>
<keyword evidence="3" id="KW-0597">Phosphoprotein</keyword>
<dbReference type="InterPro" id="IPR050482">
    <property type="entry name" value="Sensor_HK_TwoCompSys"/>
</dbReference>
<evidence type="ECO:0000256" key="8">
    <source>
        <dbReference type="ARBA" id="ARBA00023012"/>
    </source>
</evidence>
<evidence type="ECO:0000256" key="5">
    <source>
        <dbReference type="ARBA" id="ARBA00022741"/>
    </source>
</evidence>
<dbReference type="CDD" id="cd16917">
    <property type="entry name" value="HATPase_UhpB-NarQ-NarX-like"/>
    <property type="match status" value="1"/>
</dbReference>
<evidence type="ECO:0000259" key="12">
    <source>
        <dbReference type="Pfam" id="PF13796"/>
    </source>
</evidence>
<dbReference type="InterPro" id="IPR036890">
    <property type="entry name" value="HATPase_C_sf"/>
</dbReference>
<dbReference type="Proteomes" id="UP000294513">
    <property type="component" value="Unassembled WGS sequence"/>
</dbReference>
<sequence length="424" mass="44726">MTVGRAAARWSRTTFTESAYLSTGAAIGVAATAALTGPLSVLLSLSVTAVLPVPFANATVRLTRRLTDLQRTRHRIFFGVRLAPFPPDSAVTGPRDGWRRPLGTRLISRPVWRQIGCHLLSCLICVAGFLLALLLWVTGFVLVTLPLTVWVLPVRPVPGLHPQAPAAVLSGSAAGLACLLAASWVTRGAAALDVRSAKALLQPSGADQLAVLGRRVEELAASRSAAVQASDQERRRIERDLHDGAQQSLVSLAMNLGLIRMSLPEGTPDSLREAVRTAHDDAKRALTELRDLVRGLHPAVLDELGLDAALSGIAARSPVPVTLRIDLPHRPPKPVEAIAYFVVSEALTNVAKHAEARRVVVSVEHGDPHRLSIAVTDDGRGGAVTGGGGLSGLRHRVGTVDGTMRIDSPVGGPTVLSVELPCAS</sequence>
<dbReference type="Pfam" id="PF07730">
    <property type="entry name" value="HisKA_3"/>
    <property type="match status" value="1"/>
</dbReference>
<dbReference type="SUPFAM" id="SSF55874">
    <property type="entry name" value="ATPase domain of HSP90 chaperone/DNA topoisomerase II/histidine kinase"/>
    <property type="match status" value="1"/>
</dbReference>
<evidence type="ECO:0000259" key="10">
    <source>
        <dbReference type="Pfam" id="PF02518"/>
    </source>
</evidence>
<keyword evidence="8" id="KW-0902">Two-component regulatory system</keyword>
<feature type="domain" description="Histidine kinase/HSP90-like ATPase" evidence="10">
    <location>
        <begin position="340"/>
        <end position="422"/>
    </location>
</feature>
<dbReference type="Gene3D" id="1.20.5.1930">
    <property type="match status" value="1"/>
</dbReference>
<comment type="caution">
    <text evidence="13">The sequence shown here is derived from an EMBL/GenBank/DDBJ whole genome shotgun (WGS) entry which is preliminary data.</text>
</comment>
<keyword evidence="7" id="KW-0067">ATP-binding</keyword>
<keyword evidence="9" id="KW-1133">Transmembrane helix</keyword>
<evidence type="ECO:0000256" key="6">
    <source>
        <dbReference type="ARBA" id="ARBA00022777"/>
    </source>
</evidence>
<dbReference type="Pfam" id="PF13796">
    <property type="entry name" value="Sensor"/>
    <property type="match status" value="1"/>
</dbReference>
<dbReference type="InterPro" id="IPR003594">
    <property type="entry name" value="HATPase_dom"/>
</dbReference>
<keyword evidence="14" id="KW-1185">Reference proteome</keyword>
<feature type="transmembrane region" description="Helical" evidence="9">
    <location>
        <begin position="119"/>
        <end position="152"/>
    </location>
</feature>
<evidence type="ECO:0000313" key="14">
    <source>
        <dbReference type="Proteomes" id="UP000294513"/>
    </source>
</evidence>
<keyword evidence="6 13" id="KW-0418">Kinase</keyword>
<evidence type="ECO:0000259" key="11">
    <source>
        <dbReference type="Pfam" id="PF07730"/>
    </source>
</evidence>
<dbReference type="EMBL" id="SMKU01000016">
    <property type="protein sequence ID" value="TDD94848.1"/>
    <property type="molecule type" value="Genomic_DNA"/>
</dbReference>
<reference evidence="13 14" key="1">
    <citation type="submission" date="2019-03" db="EMBL/GenBank/DDBJ databases">
        <title>Draft genome sequences of novel Actinobacteria.</title>
        <authorList>
            <person name="Sahin N."/>
            <person name="Ay H."/>
            <person name="Saygin H."/>
        </authorList>
    </citation>
    <scope>NUCLEOTIDE SEQUENCE [LARGE SCALE GENOMIC DNA]</scope>
    <source>
        <strain evidence="13 14">H3C3</strain>
    </source>
</reference>
<dbReference type="Gene3D" id="3.30.565.10">
    <property type="entry name" value="Histidine kinase-like ATPase, C-terminal domain"/>
    <property type="match status" value="1"/>
</dbReference>
<name>A0A4R5C5B7_9ACTN</name>
<gene>
    <name evidence="13" type="ORF">E1298_06180</name>
</gene>
<dbReference type="GO" id="GO:0000155">
    <property type="term" value="F:phosphorelay sensor kinase activity"/>
    <property type="evidence" value="ECO:0007669"/>
    <property type="project" value="InterPro"/>
</dbReference>
<evidence type="ECO:0000256" key="7">
    <source>
        <dbReference type="ARBA" id="ARBA00022840"/>
    </source>
</evidence>
<feature type="transmembrane region" description="Helical" evidence="9">
    <location>
        <begin position="18"/>
        <end position="35"/>
    </location>
</feature>
<accession>A0A4R5C5B7</accession>
<dbReference type="Pfam" id="PF02518">
    <property type="entry name" value="HATPase_c"/>
    <property type="match status" value="1"/>
</dbReference>
<evidence type="ECO:0000256" key="1">
    <source>
        <dbReference type="ARBA" id="ARBA00000085"/>
    </source>
</evidence>
<organism evidence="13 14">
    <name type="scientific">Actinomadura rubrisoli</name>
    <dbReference type="NCBI Taxonomy" id="2530368"/>
    <lineage>
        <taxon>Bacteria</taxon>
        <taxon>Bacillati</taxon>
        <taxon>Actinomycetota</taxon>
        <taxon>Actinomycetes</taxon>
        <taxon>Streptosporangiales</taxon>
        <taxon>Thermomonosporaceae</taxon>
        <taxon>Actinomadura</taxon>
    </lineage>
</organism>
<dbReference type="GO" id="GO:0016020">
    <property type="term" value="C:membrane"/>
    <property type="evidence" value="ECO:0007669"/>
    <property type="project" value="InterPro"/>
</dbReference>
<feature type="transmembrane region" description="Helical" evidence="9">
    <location>
        <begin position="164"/>
        <end position="185"/>
    </location>
</feature>
<dbReference type="InterPro" id="IPR025828">
    <property type="entry name" value="Put_sensor_dom"/>
</dbReference>
<evidence type="ECO:0000256" key="2">
    <source>
        <dbReference type="ARBA" id="ARBA00012438"/>
    </source>
</evidence>
<evidence type="ECO:0000256" key="4">
    <source>
        <dbReference type="ARBA" id="ARBA00022679"/>
    </source>
</evidence>
<feature type="domain" description="Putative sensor" evidence="12">
    <location>
        <begin position="20"/>
        <end position="201"/>
    </location>
</feature>
<dbReference type="PANTHER" id="PTHR24421:SF10">
    <property type="entry name" value="NITRATE_NITRITE SENSOR PROTEIN NARQ"/>
    <property type="match status" value="1"/>
</dbReference>
<dbReference type="AlphaFoldDB" id="A0A4R5C5B7"/>
<evidence type="ECO:0000256" key="3">
    <source>
        <dbReference type="ARBA" id="ARBA00022553"/>
    </source>
</evidence>
<comment type="catalytic activity">
    <reaction evidence="1">
        <text>ATP + protein L-histidine = ADP + protein N-phospho-L-histidine.</text>
        <dbReference type="EC" id="2.7.13.3"/>
    </reaction>
</comment>
<keyword evidence="9" id="KW-0812">Transmembrane</keyword>
<keyword evidence="9" id="KW-0472">Membrane</keyword>
<feature type="transmembrane region" description="Helical" evidence="9">
    <location>
        <begin position="41"/>
        <end position="63"/>
    </location>
</feature>
<evidence type="ECO:0000313" key="13">
    <source>
        <dbReference type="EMBL" id="TDD94848.1"/>
    </source>
</evidence>
<evidence type="ECO:0000256" key="9">
    <source>
        <dbReference type="SAM" id="Phobius"/>
    </source>
</evidence>
<dbReference type="GO" id="GO:0005524">
    <property type="term" value="F:ATP binding"/>
    <property type="evidence" value="ECO:0007669"/>
    <property type="project" value="UniProtKB-KW"/>
</dbReference>
<feature type="domain" description="Signal transduction histidine kinase subgroup 3 dimerisation and phosphoacceptor" evidence="11">
    <location>
        <begin position="233"/>
        <end position="301"/>
    </location>
</feature>
<keyword evidence="5" id="KW-0547">Nucleotide-binding</keyword>
<dbReference type="GO" id="GO:0046983">
    <property type="term" value="F:protein dimerization activity"/>
    <property type="evidence" value="ECO:0007669"/>
    <property type="project" value="InterPro"/>
</dbReference>
<dbReference type="InterPro" id="IPR011712">
    <property type="entry name" value="Sig_transdc_His_kin_sub3_dim/P"/>
</dbReference>
<dbReference type="OrthoDB" id="5241729at2"/>
<dbReference type="EC" id="2.7.13.3" evidence="2"/>
<proteinExistence type="predicted"/>
<protein>
    <recommendedName>
        <fullName evidence="2">histidine kinase</fullName>
        <ecNumber evidence="2">2.7.13.3</ecNumber>
    </recommendedName>
</protein>
<dbReference type="PANTHER" id="PTHR24421">
    <property type="entry name" value="NITRATE/NITRITE SENSOR PROTEIN NARX-RELATED"/>
    <property type="match status" value="1"/>
</dbReference>